<dbReference type="PANTHER" id="PTHR41786:SF1">
    <property type="entry name" value="6-HYDROXYMETHYLPTERIN DIPHOSPHOKINASE MPTE-LIKE DOMAIN-CONTAINING PROTEIN"/>
    <property type="match status" value="1"/>
</dbReference>
<evidence type="ECO:0000313" key="3">
    <source>
        <dbReference type="Proteomes" id="UP000232196"/>
    </source>
</evidence>
<dbReference type="Proteomes" id="UP000232196">
    <property type="component" value="Unassembled WGS sequence"/>
</dbReference>
<name>A0A2M9XC30_9LEPT</name>
<keyword evidence="3" id="KW-1185">Reference proteome</keyword>
<sequence>MKEENSSFHLHSTQNPIKEGERISLSIPQSLQKDEFLVIIGIGCGYHAVSYLKSVEDTTKILLLEPFSELEALVGAELKEKLGKVPIYYGWEKFEKLDRSDWMPTGTKNLRIFIHPNYSRRYPDLSKKILSFFQKKESISQNKLAKQEFGRLWVRNFFKHLKKSSESPDSYRILGKTLSPSPGKIGCFVGASPNLESEIDWIRQNKEKLFVLSSDTALGYLLETGIQPHAVLSIDSGLGTFYHFPEHIPENIPIFTWFGGACRIFDLKNPKIIYLSTHPLDQILGAKFYPNAPILENPSLNVAGLAVSLLQSLGAGSVLLKGFGFEREGGKTHCRSTGYERYDRFFIDRKRSLYNSRYTPESRWRTRTSVLEILKKWSPIPILSEIDSNAKNAEAFSGWENSLESYPSSFPGSGQNWRKICSGISELPNDIQILLPRETRLLDPRT</sequence>
<accession>A0A2M9XC30</accession>
<proteinExistence type="predicted"/>
<comment type="caution">
    <text evidence="2">The sequence shown here is derived from an EMBL/GenBank/DDBJ whole genome shotgun (WGS) entry which is preliminary data.</text>
</comment>
<feature type="domain" description="6-hydroxymethylpterin diphosphokinase MptE-like" evidence="1">
    <location>
        <begin position="156"/>
        <end position="323"/>
    </location>
</feature>
<dbReference type="RefSeq" id="WP_100707321.1">
    <property type="nucleotide sequence ID" value="NZ_NPDL01000005.1"/>
</dbReference>
<protein>
    <recommendedName>
        <fullName evidence="1">6-hydroxymethylpterin diphosphokinase MptE-like domain-containing protein</fullName>
    </recommendedName>
</protein>
<organism evidence="2 3">
    <name type="scientific">Leptospira hartskeerlii</name>
    <dbReference type="NCBI Taxonomy" id="2023177"/>
    <lineage>
        <taxon>Bacteria</taxon>
        <taxon>Pseudomonadati</taxon>
        <taxon>Spirochaetota</taxon>
        <taxon>Spirochaetia</taxon>
        <taxon>Leptospirales</taxon>
        <taxon>Leptospiraceae</taxon>
        <taxon>Leptospira</taxon>
    </lineage>
</organism>
<evidence type="ECO:0000259" key="1">
    <source>
        <dbReference type="Pfam" id="PF01973"/>
    </source>
</evidence>
<gene>
    <name evidence="2" type="ORF">CH357_12945</name>
</gene>
<dbReference type="EMBL" id="NPDN01000006">
    <property type="protein sequence ID" value="PJZ25255.1"/>
    <property type="molecule type" value="Genomic_DNA"/>
</dbReference>
<evidence type="ECO:0000313" key="2">
    <source>
        <dbReference type="EMBL" id="PJZ25255.1"/>
    </source>
</evidence>
<dbReference type="Pfam" id="PF01973">
    <property type="entry name" value="MptE-like"/>
    <property type="match status" value="1"/>
</dbReference>
<dbReference type="AlphaFoldDB" id="A0A2M9XC30"/>
<reference evidence="2 3" key="1">
    <citation type="submission" date="2017-07" db="EMBL/GenBank/DDBJ databases">
        <title>Leptospira spp. isolated from tropical soils.</title>
        <authorList>
            <person name="Thibeaux R."/>
            <person name="Iraola G."/>
            <person name="Ferres I."/>
            <person name="Bierque E."/>
            <person name="Girault D."/>
            <person name="Soupe-Gilbert M.-E."/>
            <person name="Picardeau M."/>
            <person name="Goarant C."/>
        </authorList>
    </citation>
    <scope>NUCLEOTIDE SEQUENCE [LARGE SCALE GENOMIC DNA]</scope>
    <source>
        <strain evidence="2 3">MCA1-C-A1</strain>
    </source>
</reference>
<dbReference type="InterPro" id="IPR002826">
    <property type="entry name" value="MptE-like"/>
</dbReference>
<dbReference type="PANTHER" id="PTHR41786">
    <property type="entry name" value="MOTILITY ACCESSORY FACTOR MAF"/>
    <property type="match status" value="1"/>
</dbReference>
<dbReference type="OrthoDB" id="335210at2"/>